<gene>
    <name evidence="3" type="ORF">RRF57_003057</name>
</gene>
<feature type="region of interest" description="Disordered" evidence="1">
    <location>
        <begin position="587"/>
        <end position="639"/>
    </location>
</feature>
<keyword evidence="2" id="KW-1133">Transmembrane helix</keyword>
<evidence type="ECO:0000313" key="4">
    <source>
        <dbReference type="Proteomes" id="UP001305414"/>
    </source>
</evidence>
<reference evidence="3 4" key="1">
    <citation type="submission" date="2023-10" db="EMBL/GenBank/DDBJ databases">
        <title>Draft genome sequence of Xylaria bambusicola isolate GMP-LS, the root and basal stem rot pathogen of sugarcane in Indonesia.</title>
        <authorList>
            <person name="Selvaraj P."/>
            <person name="Muralishankar V."/>
            <person name="Muruganantham S."/>
            <person name="Sp S."/>
            <person name="Haryani S."/>
            <person name="Lau K.J.X."/>
            <person name="Naqvi N.I."/>
        </authorList>
    </citation>
    <scope>NUCLEOTIDE SEQUENCE [LARGE SCALE GENOMIC DNA]</scope>
    <source>
        <strain evidence="3">GMP-LS</strain>
    </source>
</reference>
<dbReference type="EMBL" id="JAWHQM010000005">
    <property type="protein sequence ID" value="KAK5627342.1"/>
    <property type="molecule type" value="Genomic_DNA"/>
</dbReference>
<accession>A0AAN7UG27</accession>
<dbReference type="AlphaFoldDB" id="A0AAN7UG27"/>
<evidence type="ECO:0000256" key="2">
    <source>
        <dbReference type="SAM" id="Phobius"/>
    </source>
</evidence>
<organism evidence="3 4">
    <name type="scientific">Xylaria bambusicola</name>
    <dbReference type="NCBI Taxonomy" id="326684"/>
    <lineage>
        <taxon>Eukaryota</taxon>
        <taxon>Fungi</taxon>
        <taxon>Dikarya</taxon>
        <taxon>Ascomycota</taxon>
        <taxon>Pezizomycotina</taxon>
        <taxon>Sordariomycetes</taxon>
        <taxon>Xylariomycetidae</taxon>
        <taxon>Xylariales</taxon>
        <taxon>Xylariaceae</taxon>
        <taxon>Xylaria</taxon>
    </lineage>
</organism>
<comment type="caution">
    <text evidence="3">The sequence shown here is derived from an EMBL/GenBank/DDBJ whole genome shotgun (WGS) entry which is preliminary data.</text>
</comment>
<feature type="transmembrane region" description="Helical" evidence="2">
    <location>
        <begin position="461"/>
        <end position="484"/>
    </location>
</feature>
<evidence type="ECO:0000256" key="1">
    <source>
        <dbReference type="SAM" id="MobiDB-lite"/>
    </source>
</evidence>
<keyword evidence="2" id="KW-0812">Transmembrane</keyword>
<protein>
    <submittedName>
        <fullName evidence="3">Uncharacterized protein</fullName>
    </submittedName>
</protein>
<proteinExistence type="predicted"/>
<sequence>MLGFSIAGGFSSSISSSVRDEVLAKSIKCGIIGPSTTNVSDLALWTAHGSKLLNDAIQYSQHCYTQASAGKPECQKYVVDKIPTNITDASAPCPFDEKMCRTKENIRLDTGYINSHDLIGLDAPKSERFAWRYVLHCAPLRTDGYTTKVTIGNKTEVRYHYGATSYGEYGNATEEPVTFSVGDINEQYPKDKGKNQESKHFNIISLAASGKAYKDMDGKPAGGSRLQPIPELIRSDGDVIVIFLVGNGAVFFQPTDDAWYRATETVGALGNPDVPGSAPAYRPNEPASPMGCVEQWQWCNLAFPKGEGCGPLSSIANAINGAAPLFNLTIQDLAVERPISSTSVGTRLLWPVQTLLSISPDIETLFAILGPRALASSDRFLSGIQWPIPNNQWQQDSAFVETVSTDMDPQLDHLRLKPRNKEEEKLCHLQVGTHTASELRLYSSCILQKIRTTSYTSFNVFGLYFTYITGAIIAAISYSLESIFQCLHRRRKYRQYAHLEWVTNEQLQLHRLAHEPNGDSTWHGCAEEIPTTDPGVQLPPLDISDPDHPVFYGMREKPPLPILTATEVGSSDEDADGNLLNPEQAIAETPHGNNATTPEEHDDRSTTETQTNDGSNPPVGPSSDVATGHPTHLRQANTF</sequence>
<keyword evidence="4" id="KW-1185">Reference proteome</keyword>
<dbReference type="Proteomes" id="UP001305414">
    <property type="component" value="Unassembled WGS sequence"/>
</dbReference>
<evidence type="ECO:0000313" key="3">
    <source>
        <dbReference type="EMBL" id="KAK5627342.1"/>
    </source>
</evidence>
<name>A0AAN7UG27_9PEZI</name>
<keyword evidence="2" id="KW-0472">Membrane</keyword>